<gene>
    <name evidence="2" type="ORF">SDC9_78498</name>
</gene>
<accession>A0A644YVR8</accession>
<organism evidence="2">
    <name type="scientific">bioreactor metagenome</name>
    <dbReference type="NCBI Taxonomy" id="1076179"/>
    <lineage>
        <taxon>unclassified sequences</taxon>
        <taxon>metagenomes</taxon>
        <taxon>ecological metagenomes</taxon>
    </lineage>
</organism>
<protein>
    <recommendedName>
        <fullName evidence="3">NAD-specific glutamate dehydrogenase</fullName>
    </recommendedName>
</protein>
<evidence type="ECO:0000313" key="2">
    <source>
        <dbReference type="EMBL" id="MPM31941.1"/>
    </source>
</evidence>
<comment type="caution">
    <text evidence="2">The sequence shown here is derived from an EMBL/GenBank/DDBJ whole genome shotgun (WGS) entry which is preliminary data.</text>
</comment>
<sequence length="651" mass="69104">MALQRLEDLLHLVAAQGLLLEQLAHQLVEHRPVLLQAVERLLMGTADQPGHLLVDDAGHGLGVVALGAEVTAEERLGVTVAELHGADPLGHAVLGDHRPGRLGGLVDVVRGAGRRVVEDQFLGRPATEHVRELVEQLAAGLGVLVRVGHHHRVAEGAATRQDGHLLHRVGAGHRRGDQGVAALVVGGDEPLVLVHQPGALLRAGDDPVDRLVQRRVGDHRGVVTGGQQGRLVQHVGQVRAGEAGRTLRDGGQIDVRGHRLAGRVHLEDLLPALHIRRLDRDLPVEPTRAQQRGVEHVGAVGGGDQDDLAVHVEAVHLDQQLVEGLLALVVTAAHAGTAVPADSVDLVDEDDGRAVLLGLLEQVADPGGTDADEHLDEVGAGDREERHAGLAGDRAGQQRLAGAGRAVEQHTLGDLGADPLELGRLGEELLDLLQLLDRLLAAGDVGEGRLRGVLVGHLGPGLAEFHHLRAAALHGVQHEEEQGAEQQERHEGRQQPGPEAGLGAGGVPRPQRALADPFIEPGDDQVVLVAGPVGAVLGLLCVGHRDEHPLFTGLQDDVVDLVVPVEDLDDLGGVLRLVTGRVPGELAHRHQRDEHDDDPDQRTAEDSLHSCFLTQAWTSMLTLPCTPNIPQVPDHRHRRRPGGRPPTGALR</sequence>
<feature type="region of interest" description="Disordered" evidence="1">
    <location>
        <begin position="628"/>
        <end position="651"/>
    </location>
</feature>
<dbReference type="EMBL" id="VSSQ01006219">
    <property type="protein sequence ID" value="MPM31941.1"/>
    <property type="molecule type" value="Genomic_DNA"/>
</dbReference>
<feature type="compositionally biased region" description="Low complexity" evidence="1">
    <location>
        <begin position="391"/>
        <end position="405"/>
    </location>
</feature>
<dbReference type="AlphaFoldDB" id="A0A644YVR8"/>
<feature type="region of interest" description="Disordered" evidence="1">
    <location>
        <begin position="383"/>
        <end position="405"/>
    </location>
</feature>
<reference evidence="2" key="1">
    <citation type="submission" date="2019-08" db="EMBL/GenBank/DDBJ databases">
        <authorList>
            <person name="Kucharzyk K."/>
            <person name="Murdoch R.W."/>
            <person name="Higgins S."/>
            <person name="Loffler F."/>
        </authorList>
    </citation>
    <scope>NUCLEOTIDE SEQUENCE</scope>
</reference>
<name>A0A644YVR8_9ZZZZ</name>
<evidence type="ECO:0000256" key="1">
    <source>
        <dbReference type="SAM" id="MobiDB-lite"/>
    </source>
</evidence>
<feature type="region of interest" description="Disordered" evidence="1">
    <location>
        <begin position="476"/>
        <end position="511"/>
    </location>
</feature>
<proteinExistence type="predicted"/>
<evidence type="ECO:0008006" key="3">
    <source>
        <dbReference type="Google" id="ProtNLM"/>
    </source>
</evidence>
<feature type="compositionally biased region" description="Basic and acidic residues" evidence="1">
    <location>
        <begin position="476"/>
        <end position="493"/>
    </location>
</feature>